<dbReference type="eggNOG" id="ENOG502QVFP">
    <property type="taxonomic scope" value="Eukaryota"/>
</dbReference>
<evidence type="ECO:0000256" key="1">
    <source>
        <dbReference type="ARBA" id="ARBA00004479"/>
    </source>
</evidence>
<dbReference type="AlphaFoldDB" id="K1WSI1"/>
<dbReference type="KEGG" id="mbe:MBM_06578"/>
<feature type="transmembrane region" description="Helical" evidence="11">
    <location>
        <begin position="603"/>
        <end position="625"/>
    </location>
</feature>
<keyword evidence="14" id="KW-1185">Reference proteome</keyword>
<reference evidence="13 14" key="1">
    <citation type="journal article" date="2012" name="BMC Genomics">
        <title>Sequencing the genome of Marssonina brunnea reveals fungus-poplar co-evolution.</title>
        <authorList>
            <person name="Zhu S."/>
            <person name="Cao Y.-Z."/>
            <person name="Jiang C."/>
            <person name="Tan B.-Y."/>
            <person name="Wang Z."/>
            <person name="Feng S."/>
            <person name="Zhang L."/>
            <person name="Su X.-H."/>
            <person name="Brejova B."/>
            <person name="Vinar T."/>
            <person name="Xu M."/>
            <person name="Wang M.-X."/>
            <person name="Zhang S.-G."/>
            <person name="Huang M.-R."/>
            <person name="Wu R."/>
            <person name="Zhou Y."/>
        </authorList>
    </citation>
    <scope>NUCLEOTIDE SEQUENCE [LARGE SCALE GENOMIC DNA]</scope>
    <source>
        <strain evidence="13 14">MB_m1</strain>
    </source>
</reference>
<dbReference type="Proteomes" id="UP000006753">
    <property type="component" value="Unassembled WGS sequence"/>
</dbReference>
<evidence type="ECO:0000256" key="2">
    <source>
        <dbReference type="ARBA" id="ARBA00022692"/>
    </source>
</evidence>
<dbReference type="PANTHER" id="PTHR35518">
    <property type="entry name" value="MAINTENANCE OF TELOMOERE CAPPING"/>
    <property type="match status" value="1"/>
</dbReference>
<dbReference type="EMBL" id="JH921442">
    <property type="protein sequence ID" value="EKD15362.1"/>
    <property type="molecule type" value="Genomic_DNA"/>
</dbReference>
<keyword evidence="2 11" id="KW-0812">Transmembrane</keyword>
<feature type="domain" description="MTC6 partial TIM-barrel" evidence="12">
    <location>
        <begin position="13"/>
        <end position="454"/>
    </location>
</feature>
<organism evidence="13 14">
    <name type="scientific">Marssonina brunnea f. sp. multigermtubi (strain MB_m1)</name>
    <name type="common">Marssonina leaf spot fungus</name>
    <dbReference type="NCBI Taxonomy" id="1072389"/>
    <lineage>
        <taxon>Eukaryota</taxon>
        <taxon>Fungi</taxon>
        <taxon>Dikarya</taxon>
        <taxon>Ascomycota</taxon>
        <taxon>Pezizomycotina</taxon>
        <taxon>Leotiomycetes</taxon>
        <taxon>Helotiales</taxon>
        <taxon>Drepanopezizaceae</taxon>
        <taxon>Drepanopeziza</taxon>
    </lineage>
</organism>
<comment type="function">
    <text evidence="7">May be involved in telomere capping.</text>
</comment>
<keyword evidence="5 11" id="KW-0472">Membrane</keyword>
<dbReference type="STRING" id="1072389.K1WSI1"/>
<dbReference type="OMA" id="WGTIDPQ"/>
<protein>
    <recommendedName>
        <fullName evidence="9">Maintenance of telomere capping protein 6</fullName>
    </recommendedName>
</protein>
<proteinExistence type="inferred from homology"/>
<accession>K1WSI1</accession>
<keyword evidence="6" id="KW-0325">Glycoprotein</keyword>
<feature type="region of interest" description="Disordered" evidence="10">
    <location>
        <begin position="103"/>
        <end position="122"/>
    </location>
</feature>
<dbReference type="GO" id="GO:0016020">
    <property type="term" value="C:membrane"/>
    <property type="evidence" value="ECO:0007669"/>
    <property type="project" value="UniProtKB-SubCell"/>
</dbReference>
<evidence type="ECO:0000256" key="11">
    <source>
        <dbReference type="SAM" id="Phobius"/>
    </source>
</evidence>
<dbReference type="InterPro" id="IPR057530">
    <property type="entry name" value="TIM-barrel_MTC6"/>
</dbReference>
<sequence length="651" mass="71207">MSENYDPRVNITLVDNYDTVWLSQRDAALRVPINFVTTPGVSLTAACFSDNRYADDATGDCLSNLLAVGFRRFEIDLYWDEGRSVWSFCPVAIPDSISDLSTPTTVSSSSASPTIQSSNPTTSSFAISIGTSPTNPVLRARQLTPDTPLDVPTSTTAASEKAASSLGDVIPSVSAIPNFSNQPTIAIGPYVCTNTINLSVLFSLFSDYIQKTQRTLEAQLIYIILNIHAAASFESPGSPAPEPSVLPRGPQLLGNQFISNLSEYIYSDSDLFSDRANLNSTWFQVNEEFKKPAEGYYGMVENDNGILTTDDGWPSEAYITFAQSRRLLVGWGTIDPQMAGYNFSGDSGTIFNAGFINDVQTDVNATADGQLTSGCFIRNDTKNLESINSSWAVATNLFEFTYPTIASADLTPLLSLTHNITNCGISPHLNSTLLNSTAELNFQAYENFTQATIWSWAPGEPRTFPPESPTDEISSNSMFRCAISNKNLLGWVVEDCSQKRHAACRARGQPYNVRATFISPPASVPIVLACKRDVSEWTLANVRVSYSFADENCPDDYDFAAPRTALENAYHRDLDGHGAWIDFNSLDIQGCWTSGGPNATCPVPAIGAVLVLVLFTIWLELKCYGNRRTSRRSRRRRRRAGGVVIYEGVPS</sequence>
<evidence type="ECO:0000256" key="9">
    <source>
        <dbReference type="ARBA" id="ARBA00039865"/>
    </source>
</evidence>
<dbReference type="HOGENOM" id="CLU_033723_0_0_1"/>
<dbReference type="PANTHER" id="PTHR35518:SF2">
    <property type="entry name" value="MAINTENANCE OF TELOMERE CAPPING PROTEIN 6"/>
    <property type="match status" value="1"/>
</dbReference>
<feature type="compositionally biased region" description="Low complexity" evidence="10">
    <location>
        <begin position="103"/>
        <end position="120"/>
    </location>
</feature>
<dbReference type="InParanoid" id="K1WSI1"/>
<evidence type="ECO:0000256" key="4">
    <source>
        <dbReference type="ARBA" id="ARBA00022989"/>
    </source>
</evidence>
<dbReference type="OrthoDB" id="5573651at2759"/>
<dbReference type="FunCoup" id="K1WSI1">
    <property type="interactions" value="8"/>
</dbReference>
<keyword evidence="3" id="KW-0732">Signal</keyword>
<name>K1WSI1_MARBU</name>
<comment type="similarity">
    <text evidence="8">Belongs to the MTC6 family.</text>
</comment>
<evidence type="ECO:0000256" key="5">
    <source>
        <dbReference type="ARBA" id="ARBA00023136"/>
    </source>
</evidence>
<evidence type="ECO:0000256" key="7">
    <source>
        <dbReference type="ARBA" id="ARBA00037703"/>
    </source>
</evidence>
<evidence type="ECO:0000256" key="10">
    <source>
        <dbReference type="SAM" id="MobiDB-lite"/>
    </source>
</evidence>
<evidence type="ECO:0000256" key="3">
    <source>
        <dbReference type="ARBA" id="ARBA00022729"/>
    </source>
</evidence>
<evidence type="ECO:0000313" key="13">
    <source>
        <dbReference type="EMBL" id="EKD15362.1"/>
    </source>
</evidence>
<dbReference type="Pfam" id="PF25506">
    <property type="entry name" value="TIM-barrel_MTC6"/>
    <property type="match status" value="1"/>
</dbReference>
<comment type="subcellular location">
    <subcellularLocation>
        <location evidence="1">Membrane</location>
        <topology evidence="1">Single-pass type I membrane protein</topology>
    </subcellularLocation>
</comment>
<gene>
    <name evidence="13" type="ORF">MBM_06578</name>
</gene>
<evidence type="ECO:0000256" key="8">
    <source>
        <dbReference type="ARBA" id="ARBA00038159"/>
    </source>
</evidence>
<evidence type="ECO:0000256" key="6">
    <source>
        <dbReference type="ARBA" id="ARBA00023180"/>
    </source>
</evidence>
<keyword evidence="4 11" id="KW-1133">Transmembrane helix</keyword>
<evidence type="ECO:0000259" key="12">
    <source>
        <dbReference type="Pfam" id="PF25506"/>
    </source>
</evidence>
<dbReference type="InterPro" id="IPR051008">
    <property type="entry name" value="Telomere_Capping_Maintenance"/>
</dbReference>
<evidence type="ECO:0000313" key="14">
    <source>
        <dbReference type="Proteomes" id="UP000006753"/>
    </source>
</evidence>